<dbReference type="Gene3D" id="1.20.58.900">
    <property type="match status" value="1"/>
</dbReference>
<evidence type="ECO:0000259" key="1">
    <source>
        <dbReference type="PROSITE" id="PS50826"/>
    </source>
</evidence>
<evidence type="ECO:0000313" key="2">
    <source>
        <dbReference type="EMBL" id="CAL1539190.1"/>
    </source>
</evidence>
<feature type="non-terminal residue" evidence="2">
    <location>
        <position position="61"/>
    </location>
</feature>
<accession>A0AAV2I276</accession>
<keyword evidence="3" id="KW-1185">Reference proteome</keyword>
<gene>
    <name evidence="2" type="ORF">GSLYS_00013009001</name>
</gene>
<feature type="domain" description="RUN" evidence="1">
    <location>
        <begin position="12"/>
        <end position="61"/>
    </location>
</feature>
<dbReference type="AlphaFoldDB" id="A0AAV2I276"/>
<proteinExistence type="predicted"/>
<dbReference type="InterPro" id="IPR004012">
    <property type="entry name" value="Run_dom"/>
</dbReference>
<evidence type="ECO:0000313" key="3">
    <source>
        <dbReference type="Proteomes" id="UP001497497"/>
    </source>
</evidence>
<protein>
    <recommendedName>
        <fullName evidence="1">RUN domain-containing protein</fullName>
    </recommendedName>
</protein>
<dbReference type="EMBL" id="CAXITT010000331">
    <property type="protein sequence ID" value="CAL1539190.1"/>
    <property type="molecule type" value="Genomic_DNA"/>
</dbReference>
<dbReference type="InterPro" id="IPR037213">
    <property type="entry name" value="Run_dom_sf"/>
</dbReference>
<dbReference type="PROSITE" id="PS50826">
    <property type="entry name" value="RUN"/>
    <property type="match status" value="1"/>
</dbReference>
<feature type="non-terminal residue" evidence="2">
    <location>
        <position position="1"/>
    </location>
</feature>
<comment type="caution">
    <text evidence="2">The sequence shown here is derived from an EMBL/GenBank/DDBJ whole genome shotgun (WGS) entry which is preliminary data.</text>
</comment>
<sequence>QLRLGSSVDSPEVAALVYCELCPAVERVIAHGMRDFEGGMHLFGKVKLTPWRVAEMTAELG</sequence>
<name>A0AAV2I276_LYMST</name>
<organism evidence="2 3">
    <name type="scientific">Lymnaea stagnalis</name>
    <name type="common">Great pond snail</name>
    <name type="synonym">Helix stagnalis</name>
    <dbReference type="NCBI Taxonomy" id="6523"/>
    <lineage>
        <taxon>Eukaryota</taxon>
        <taxon>Metazoa</taxon>
        <taxon>Spiralia</taxon>
        <taxon>Lophotrochozoa</taxon>
        <taxon>Mollusca</taxon>
        <taxon>Gastropoda</taxon>
        <taxon>Heterobranchia</taxon>
        <taxon>Euthyneura</taxon>
        <taxon>Panpulmonata</taxon>
        <taxon>Hygrophila</taxon>
        <taxon>Lymnaeoidea</taxon>
        <taxon>Lymnaeidae</taxon>
        <taxon>Lymnaea</taxon>
    </lineage>
</organism>
<reference evidence="2 3" key="1">
    <citation type="submission" date="2024-04" db="EMBL/GenBank/DDBJ databases">
        <authorList>
            <consortium name="Genoscope - CEA"/>
            <person name="William W."/>
        </authorList>
    </citation>
    <scope>NUCLEOTIDE SEQUENCE [LARGE SCALE GENOMIC DNA]</scope>
</reference>
<dbReference type="Proteomes" id="UP001497497">
    <property type="component" value="Unassembled WGS sequence"/>
</dbReference>